<dbReference type="InterPro" id="IPR006641">
    <property type="entry name" value="YqgF/RNaseH-like_dom"/>
</dbReference>
<dbReference type="InterPro" id="IPR032639">
    <property type="entry name" value="Tex_YqgF"/>
</dbReference>
<sequence>MDMALKLAKEFDIRKKQVEDTISLIDEGNTIPFIARYRKEMTGGLSDELLRDLSERLTYLRNLEARKEEVIRLIDEQEKLTEELEKDILEAEVLQRVEDLYRPYKQKRRTRATKAKEKGLEPLAETILEQRMESGSTEDEALKYIDEEKEVNTVEDAIVGAKDIIAEIVSDNADYRKYIRSVAYNKGTLSSKASNEEEESVYEMYYDYNEKVSGIPNHRVLAVNRGEKEGILKINIINPDDIILDYLKRNVITNDKSIFKNTIIEAIEDSYKRLISPSIEREIRGLLTERAEEEAIKVFAKNTKPLLMIPPVAGVKVMAIDPSYRTGCKIAVLDETGKMLHYTTIYPNEPHNKVEESKKIMKEIIKKYDIDIIPIGNGTASRETETLVSEMIKEIEEEVHYTIVSEAGASVYSASKLGTEEYPDVDVSIRGAISIGRRLQDPLAELVKIDPKHIGVGQYQHDLNQTKLGESLKDVVEDCVNTVGVDLNTASPSLLNYVAGLSPAVSKNIVKYREEIGKFKDRKEIKKVKRLGGKTFEQCAGFLRISGGTNPLDNTSVHPESYSITMKLIDKLGYTKEDIEKGRLKNIDAKIKEYQSMGDIDKAIDKLAEELEVGVPTLKDIISEIKKPGRDPREDMPKPVFRSDVLKMEDLKSDMILGGTVRNVVDFGAFVDIGVKQDGLVHISQLSDKYVKNPMAVVSVGDQVKVKIMEVDIQKGRISLTMKGI</sequence>
<dbReference type="GO" id="GO:0006412">
    <property type="term" value="P:translation"/>
    <property type="evidence" value="ECO:0007669"/>
    <property type="project" value="TreeGrafter"/>
</dbReference>
<dbReference type="CDD" id="cd05685">
    <property type="entry name" value="S1_Tex"/>
    <property type="match status" value="1"/>
</dbReference>
<dbReference type="InterPro" id="IPR012340">
    <property type="entry name" value="NA-bd_OB-fold"/>
</dbReference>
<dbReference type="InterPro" id="IPR044146">
    <property type="entry name" value="S1_Tex"/>
</dbReference>
<protein>
    <submittedName>
        <fullName evidence="3">RNA-binding transcriptional accessory protein</fullName>
    </submittedName>
</protein>
<dbReference type="Gene3D" id="1.10.10.650">
    <property type="entry name" value="RuvA domain 2-like"/>
    <property type="match status" value="1"/>
</dbReference>
<dbReference type="InterPro" id="IPR010994">
    <property type="entry name" value="RuvA_2-like"/>
</dbReference>
<dbReference type="SMART" id="SM00316">
    <property type="entry name" value="S1"/>
    <property type="match status" value="1"/>
</dbReference>
<dbReference type="RefSeq" id="WP_203366028.1">
    <property type="nucleotide sequence ID" value="NZ_WSFT01000028.1"/>
</dbReference>
<keyword evidence="4" id="KW-1185">Reference proteome</keyword>
<dbReference type="InterPro" id="IPR037027">
    <property type="entry name" value="YqgF/RNaseH-like_dom_sf"/>
</dbReference>
<dbReference type="InterPro" id="IPR023319">
    <property type="entry name" value="Tex-like_HTH_dom_sf"/>
</dbReference>
<dbReference type="FunFam" id="1.10.150.310:FF:000001">
    <property type="entry name" value="RNA-binding transcriptional accessory protein"/>
    <property type="match status" value="1"/>
</dbReference>
<feature type="domain" description="S1 motif" evidence="2">
    <location>
        <begin position="653"/>
        <end position="723"/>
    </location>
</feature>
<dbReference type="PROSITE" id="PS50126">
    <property type="entry name" value="S1"/>
    <property type="match status" value="1"/>
</dbReference>
<proteinExistence type="predicted"/>
<accession>A0A942UYU3</accession>
<dbReference type="SUPFAM" id="SSF53098">
    <property type="entry name" value="Ribonuclease H-like"/>
    <property type="match status" value="1"/>
</dbReference>
<dbReference type="SUPFAM" id="SSF158832">
    <property type="entry name" value="Tex N-terminal region-like"/>
    <property type="match status" value="1"/>
</dbReference>
<reference evidence="3" key="1">
    <citation type="submission" date="2019-12" db="EMBL/GenBank/DDBJ databases">
        <title>Clostridiaceae gen. nov. sp. nov., isolated from sediment in Xinjiang, China.</title>
        <authorList>
            <person name="Zhang R."/>
        </authorList>
    </citation>
    <scope>NUCLEOTIDE SEQUENCE</scope>
    <source>
        <strain evidence="3">D2Q-11</strain>
    </source>
</reference>
<dbReference type="SMART" id="SM00732">
    <property type="entry name" value="YqgFc"/>
    <property type="match status" value="1"/>
</dbReference>
<dbReference type="Gene3D" id="1.10.150.310">
    <property type="entry name" value="Tex RuvX-like domain-like"/>
    <property type="match status" value="1"/>
</dbReference>
<dbReference type="EMBL" id="WSFT01000028">
    <property type="protein sequence ID" value="MBS4538107.1"/>
    <property type="molecule type" value="Genomic_DNA"/>
</dbReference>
<dbReference type="PANTHER" id="PTHR10724:SF10">
    <property type="entry name" value="S1 RNA-BINDING DOMAIN-CONTAINING PROTEIN 1"/>
    <property type="match status" value="1"/>
</dbReference>
<dbReference type="GO" id="GO:0005737">
    <property type="term" value="C:cytoplasm"/>
    <property type="evidence" value="ECO:0007669"/>
    <property type="project" value="UniProtKB-ARBA"/>
</dbReference>
<gene>
    <name evidence="3" type="ORF">GOQ27_06515</name>
</gene>
<dbReference type="GO" id="GO:0003735">
    <property type="term" value="F:structural constituent of ribosome"/>
    <property type="evidence" value="ECO:0007669"/>
    <property type="project" value="TreeGrafter"/>
</dbReference>
<dbReference type="InterPro" id="IPR023323">
    <property type="entry name" value="Tex-like_dom_sf"/>
</dbReference>
<dbReference type="Pfam" id="PF22706">
    <property type="entry name" value="Tex_central_region"/>
    <property type="match status" value="1"/>
</dbReference>
<dbReference type="Proteomes" id="UP000724672">
    <property type="component" value="Unassembled WGS sequence"/>
</dbReference>
<organism evidence="3 4">
    <name type="scientific">Anaeromonas frigoriresistens</name>
    <dbReference type="NCBI Taxonomy" id="2683708"/>
    <lineage>
        <taxon>Bacteria</taxon>
        <taxon>Bacillati</taxon>
        <taxon>Bacillota</taxon>
        <taxon>Tissierellia</taxon>
        <taxon>Tissierellales</taxon>
        <taxon>Thermohalobacteraceae</taxon>
        <taxon>Anaeromonas</taxon>
    </lineage>
</organism>
<evidence type="ECO:0000313" key="4">
    <source>
        <dbReference type="Proteomes" id="UP000724672"/>
    </source>
</evidence>
<dbReference type="Pfam" id="PF00575">
    <property type="entry name" value="S1"/>
    <property type="match status" value="1"/>
</dbReference>
<name>A0A942UYU3_9FIRM</name>
<dbReference type="GO" id="GO:0003729">
    <property type="term" value="F:mRNA binding"/>
    <property type="evidence" value="ECO:0007669"/>
    <property type="project" value="UniProtKB-ARBA"/>
</dbReference>
<dbReference type="Gene3D" id="3.30.420.140">
    <property type="entry name" value="YqgF/RNase H-like domain"/>
    <property type="match status" value="1"/>
</dbReference>
<dbReference type="Pfam" id="PF17674">
    <property type="entry name" value="HHH_9"/>
    <property type="match status" value="1"/>
</dbReference>
<dbReference type="Gene3D" id="1.10.3500.10">
    <property type="entry name" value="Tex N-terminal region-like"/>
    <property type="match status" value="1"/>
</dbReference>
<dbReference type="InterPro" id="IPR050437">
    <property type="entry name" value="Ribos_protein_bS1-like"/>
</dbReference>
<dbReference type="PANTHER" id="PTHR10724">
    <property type="entry name" value="30S RIBOSOMAL PROTEIN S1"/>
    <property type="match status" value="1"/>
</dbReference>
<evidence type="ECO:0000256" key="1">
    <source>
        <dbReference type="SAM" id="Coils"/>
    </source>
</evidence>
<keyword evidence="1" id="KW-0175">Coiled coil</keyword>
<evidence type="ECO:0000313" key="3">
    <source>
        <dbReference type="EMBL" id="MBS4538107.1"/>
    </source>
</evidence>
<dbReference type="Pfam" id="PF12836">
    <property type="entry name" value="HHH_3"/>
    <property type="match status" value="1"/>
</dbReference>
<dbReference type="GO" id="GO:0006139">
    <property type="term" value="P:nucleobase-containing compound metabolic process"/>
    <property type="evidence" value="ECO:0007669"/>
    <property type="project" value="InterPro"/>
</dbReference>
<comment type="caution">
    <text evidence="3">The sequence shown here is derived from an EMBL/GenBank/DDBJ whole genome shotgun (WGS) entry which is preliminary data.</text>
</comment>
<dbReference type="InterPro" id="IPR018974">
    <property type="entry name" value="Tex-like_N"/>
</dbReference>
<evidence type="ECO:0000259" key="2">
    <source>
        <dbReference type="PROSITE" id="PS50126"/>
    </source>
</evidence>
<dbReference type="SUPFAM" id="SSF50249">
    <property type="entry name" value="Nucleic acid-binding proteins"/>
    <property type="match status" value="1"/>
</dbReference>
<dbReference type="FunFam" id="1.10.10.650:FF:000001">
    <property type="entry name" value="S1 RNA-binding domain 1"/>
    <property type="match status" value="1"/>
</dbReference>
<feature type="coiled-coil region" evidence="1">
    <location>
        <begin position="60"/>
        <end position="94"/>
    </location>
</feature>
<dbReference type="AlphaFoldDB" id="A0A942UYU3"/>
<dbReference type="Gene3D" id="2.40.50.140">
    <property type="entry name" value="Nucleic acid-binding proteins"/>
    <property type="match status" value="1"/>
</dbReference>
<dbReference type="Pfam" id="PF09371">
    <property type="entry name" value="Tex_N"/>
    <property type="match status" value="1"/>
</dbReference>
<dbReference type="InterPro" id="IPR041692">
    <property type="entry name" value="HHH_9"/>
</dbReference>
<dbReference type="SUPFAM" id="SSF47781">
    <property type="entry name" value="RuvA domain 2-like"/>
    <property type="match status" value="2"/>
</dbReference>
<dbReference type="InterPro" id="IPR012337">
    <property type="entry name" value="RNaseH-like_sf"/>
</dbReference>
<dbReference type="Pfam" id="PF16921">
    <property type="entry name" value="Tex_YqgF"/>
    <property type="match status" value="1"/>
</dbReference>
<dbReference type="InterPro" id="IPR003029">
    <property type="entry name" value="S1_domain"/>
</dbReference>
<dbReference type="FunFam" id="2.40.50.140:FF:000051">
    <property type="entry name" value="RNA-binding transcriptional accessory protein"/>
    <property type="match status" value="1"/>
</dbReference>
<dbReference type="FunFam" id="3.30.420.140:FF:000001">
    <property type="entry name" value="RNA-binding transcriptional accessory protein"/>
    <property type="match status" value="1"/>
</dbReference>
<dbReference type="InterPro" id="IPR055179">
    <property type="entry name" value="Tex-like_central_region"/>
</dbReference>